<name>A0AA35ZLG4_LACSI</name>
<sequence>MDRLDGLLFYSSGSFITLVYTNMVEELNQKFGKSLTKNHLNIRLKTLKSGFSQWYDMFRGTSLSRFCWISETQLNEADQEVWANIINDCVLHSKPKAISLKSKKIPKYTKMIALFRRDRALGVHVETPKEKNARLNRTGDIKVETI</sequence>
<dbReference type="PANTHER" id="PTHR46929:SF4">
    <property type="entry name" value="MYB_SANT-LIKE DOMAIN-CONTAINING PROTEIN"/>
    <property type="match status" value="1"/>
</dbReference>
<organism evidence="2 3">
    <name type="scientific">Lactuca saligna</name>
    <name type="common">Willowleaf lettuce</name>
    <dbReference type="NCBI Taxonomy" id="75948"/>
    <lineage>
        <taxon>Eukaryota</taxon>
        <taxon>Viridiplantae</taxon>
        <taxon>Streptophyta</taxon>
        <taxon>Embryophyta</taxon>
        <taxon>Tracheophyta</taxon>
        <taxon>Spermatophyta</taxon>
        <taxon>Magnoliopsida</taxon>
        <taxon>eudicotyledons</taxon>
        <taxon>Gunneridae</taxon>
        <taxon>Pentapetalae</taxon>
        <taxon>asterids</taxon>
        <taxon>campanulids</taxon>
        <taxon>Asterales</taxon>
        <taxon>Asteraceae</taxon>
        <taxon>Cichorioideae</taxon>
        <taxon>Cichorieae</taxon>
        <taxon>Lactucinae</taxon>
        <taxon>Lactuca</taxon>
    </lineage>
</organism>
<feature type="domain" description="Myb/SANT-like" evidence="1">
    <location>
        <begin position="14"/>
        <end position="84"/>
    </location>
</feature>
<dbReference type="EMBL" id="OX465083">
    <property type="protein sequence ID" value="CAI9293957.1"/>
    <property type="molecule type" value="Genomic_DNA"/>
</dbReference>
<protein>
    <recommendedName>
        <fullName evidence="1">Myb/SANT-like domain-containing protein</fullName>
    </recommendedName>
</protein>
<evidence type="ECO:0000313" key="3">
    <source>
        <dbReference type="Proteomes" id="UP001177003"/>
    </source>
</evidence>
<evidence type="ECO:0000259" key="1">
    <source>
        <dbReference type="Pfam" id="PF12776"/>
    </source>
</evidence>
<gene>
    <name evidence="2" type="ORF">LSALG_LOCUS32953</name>
</gene>
<reference evidence="2" key="1">
    <citation type="submission" date="2023-04" db="EMBL/GenBank/DDBJ databases">
        <authorList>
            <person name="Vijverberg K."/>
            <person name="Xiong W."/>
            <person name="Schranz E."/>
        </authorList>
    </citation>
    <scope>NUCLEOTIDE SEQUENCE</scope>
</reference>
<keyword evidence="3" id="KW-1185">Reference proteome</keyword>
<dbReference type="AlphaFoldDB" id="A0AA35ZLG4"/>
<dbReference type="PANTHER" id="PTHR46929">
    <property type="entry name" value="EXPRESSED PROTEIN"/>
    <property type="match status" value="1"/>
</dbReference>
<accession>A0AA35ZLG4</accession>
<dbReference type="Proteomes" id="UP001177003">
    <property type="component" value="Chromosome 7"/>
</dbReference>
<evidence type="ECO:0000313" key="2">
    <source>
        <dbReference type="EMBL" id="CAI9293957.1"/>
    </source>
</evidence>
<proteinExistence type="predicted"/>
<dbReference type="Pfam" id="PF12776">
    <property type="entry name" value="Myb_DNA-bind_3"/>
    <property type="match status" value="1"/>
</dbReference>
<dbReference type="InterPro" id="IPR024752">
    <property type="entry name" value="Myb/SANT-like_dom"/>
</dbReference>